<evidence type="ECO:0000256" key="2">
    <source>
        <dbReference type="ARBA" id="ARBA00022679"/>
    </source>
</evidence>
<gene>
    <name evidence="5" type="ORF">L21TH_1067</name>
</gene>
<feature type="domain" description="Acetyl-CoA hydrolase/transferase N-terminal" evidence="3">
    <location>
        <begin position="8"/>
        <end position="181"/>
    </location>
</feature>
<name>R1CW52_9FIRM</name>
<dbReference type="GO" id="GO:0006083">
    <property type="term" value="P:acetate metabolic process"/>
    <property type="evidence" value="ECO:0007669"/>
    <property type="project" value="InterPro"/>
</dbReference>
<sequence length="433" mass="48049">MNKWIKMYNEKLVSAEKIAKKIGSNTVCSSPIAGAESYAITEAIARRALEENLSNIKQCSLLSIRPKKIWDPRLNGKFNHVTCFTSANARKALWNNRCEFIPSFYHEIPDVWKYSVRPEVFYATVSPMDEHGYFSLGIGVSTCKSLIETAKKIYLEVNEYMPRIHGDSFIHISQVDAICECHKPLPELPSNNITDIDKIIGNYIAELVPNEATIQLGIGAIPNAAAQSLSTKKDLGIHTEMFTESMIDLIENGVVTNRKKNIHKGKSIATLALGTKRMYDFLNDNVGIEFYPVDYVNDPNIIGMHDDFISINTCIEVDLFGQVCSESLGVKHFSGVGGQVDYVRGAAKSKNGKSIIAMYSTAKNGTISKIKPILTKGSIVTTTRNEVDYIITEFGVAKLKGKTISQRAKSLINIAHPNFRDELTSAAKKMNLI</sequence>
<dbReference type="InterPro" id="IPR037171">
    <property type="entry name" value="NagB/RpiA_transferase-like"/>
</dbReference>
<dbReference type="EMBL" id="ARZA01000109">
    <property type="protein sequence ID" value="EOD00864.1"/>
    <property type="molecule type" value="Genomic_DNA"/>
</dbReference>
<dbReference type="InterPro" id="IPR026888">
    <property type="entry name" value="AcetylCoA_hyd_C"/>
</dbReference>
<dbReference type="GO" id="GO:0008775">
    <property type="term" value="F:acetate CoA-transferase activity"/>
    <property type="evidence" value="ECO:0007669"/>
    <property type="project" value="InterPro"/>
</dbReference>
<dbReference type="RefSeq" id="WP_006311130.1">
    <property type="nucleotide sequence ID" value="NZ_ARZA01000109.1"/>
</dbReference>
<dbReference type="InterPro" id="IPR003702">
    <property type="entry name" value="ActCoA_hydro_N"/>
</dbReference>
<dbReference type="eggNOG" id="COG0427">
    <property type="taxonomic scope" value="Bacteria"/>
</dbReference>
<evidence type="ECO:0000259" key="4">
    <source>
        <dbReference type="Pfam" id="PF13336"/>
    </source>
</evidence>
<evidence type="ECO:0000313" key="5">
    <source>
        <dbReference type="EMBL" id="EOD00864.1"/>
    </source>
</evidence>
<feature type="domain" description="Acetyl-CoA hydrolase/transferase C-terminal" evidence="4">
    <location>
        <begin position="274"/>
        <end position="427"/>
    </location>
</feature>
<evidence type="ECO:0000259" key="3">
    <source>
        <dbReference type="Pfam" id="PF02550"/>
    </source>
</evidence>
<comment type="caution">
    <text evidence="5">The sequence shown here is derived from an EMBL/GenBank/DDBJ whole genome shotgun (WGS) entry which is preliminary data.</text>
</comment>
<dbReference type="OrthoDB" id="9801795at2"/>
<comment type="similarity">
    <text evidence="1">Belongs to the acetyl-CoA hydrolase/transferase family.</text>
</comment>
<dbReference type="Pfam" id="PF02550">
    <property type="entry name" value="AcetylCoA_hydro"/>
    <property type="match status" value="1"/>
</dbReference>
<dbReference type="InterPro" id="IPR038460">
    <property type="entry name" value="AcetylCoA_hyd_C_sf"/>
</dbReference>
<dbReference type="Proteomes" id="UP000013378">
    <property type="component" value="Unassembled WGS sequence"/>
</dbReference>
<accession>R1CW52</accession>
<dbReference type="Gene3D" id="3.40.1080.20">
    <property type="entry name" value="Acetyl-CoA hydrolase/transferase C-terminal domain"/>
    <property type="match status" value="1"/>
</dbReference>
<organism evidence="5 6">
    <name type="scientific">Caldisalinibacter kiritimatiensis</name>
    <dbReference type="NCBI Taxonomy" id="1304284"/>
    <lineage>
        <taxon>Bacteria</taxon>
        <taxon>Bacillati</taxon>
        <taxon>Bacillota</taxon>
        <taxon>Tissierellia</taxon>
        <taxon>Tissierellales</taxon>
        <taxon>Thermohalobacteraceae</taxon>
        <taxon>Caldisalinibacter</taxon>
    </lineage>
</organism>
<dbReference type="Pfam" id="PF13336">
    <property type="entry name" value="AcetylCoA_hyd_C"/>
    <property type="match status" value="1"/>
</dbReference>
<dbReference type="SUPFAM" id="SSF100950">
    <property type="entry name" value="NagB/RpiA/CoA transferase-like"/>
    <property type="match status" value="2"/>
</dbReference>
<dbReference type="InterPro" id="IPR046433">
    <property type="entry name" value="ActCoA_hydro"/>
</dbReference>
<evidence type="ECO:0000256" key="1">
    <source>
        <dbReference type="ARBA" id="ARBA00009632"/>
    </source>
</evidence>
<dbReference type="AlphaFoldDB" id="R1CW52"/>
<dbReference type="PATRIC" id="fig|1304284.3.peg.1042"/>
<protein>
    <submittedName>
        <fullName evidence="5">4-hydroxybutyrate:acetyl-CoA CoA transferase</fullName>
    </submittedName>
</protein>
<reference evidence="5 6" key="1">
    <citation type="journal article" date="2015" name="Geomicrobiol. J.">
        <title>Caldisalinibacter kiritimatiensis gen. nov., sp. nov., a moderately thermohalophilic thiosulfate-reducing bacterium from a hypersaline microbial mat.</title>
        <authorList>
            <person name="Ben Hania W."/>
            <person name="Joseph M."/>
            <person name="Fiebig A."/>
            <person name="Bunk B."/>
            <person name="Klenk H.-P."/>
            <person name="Fardeau M.-L."/>
            <person name="Spring S."/>
        </authorList>
    </citation>
    <scope>NUCLEOTIDE SEQUENCE [LARGE SCALE GENOMIC DNA]</scope>
    <source>
        <strain evidence="5 6">L21-TH-D2</strain>
    </source>
</reference>
<dbReference type="Gene3D" id="3.30.750.70">
    <property type="entry name" value="4-hydroxybutyrate coenzyme like domains"/>
    <property type="match status" value="1"/>
</dbReference>
<dbReference type="STRING" id="1304284.L21TH_1067"/>
<proteinExistence type="inferred from homology"/>
<keyword evidence="6" id="KW-1185">Reference proteome</keyword>
<evidence type="ECO:0000313" key="6">
    <source>
        <dbReference type="Proteomes" id="UP000013378"/>
    </source>
</evidence>
<dbReference type="PANTHER" id="PTHR21432">
    <property type="entry name" value="ACETYL-COA HYDROLASE-RELATED"/>
    <property type="match status" value="1"/>
</dbReference>
<dbReference type="Gene3D" id="3.40.1080.10">
    <property type="entry name" value="Glutaconate Coenzyme A-transferase"/>
    <property type="match status" value="1"/>
</dbReference>
<keyword evidence="2 5" id="KW-0808">Transferase</keyword>
<dbReference type="PANTHER" id="PTHR21432:SF20">
    <property type="entry name" value="ACETYL-COA HYDROLASE"/>
    <property type="match status" value="1"/>
</dbReference>